<comment type="caution">
    <text evidence="1">The sequence shown here is derived from an EMBL/GenBank/DDBJ whole genome shotgun (WGS) entry which is preliminary data.</text>
</comment>
<sequence>MTVKPPKGISKELVRGVAKSVGMDDLIRPAEQVIADSSEKVTKDAAEDLSSQVTEAVSKEAVETTAKETTENYKQQIIEWVHDAPDGYKPFGDLTPEDFFDKYFDGIDGNGVPGGNGQMRPTVSTGSRFRTRFSQVKSSIASGTKTIPTVTLRRPWTLPSTREPFLLTDWGRITSQPDTKLSHNRCQKSVKAR</sequence>
<dbReference type="Proteomes" id="UP000749311">
    <property type="component" value="Unassembled WGS sequence"/>
</dbReference>
<protein>
    <submittedName>
        <fullName evidence="1">Uncharacterized protein</fullName>
    </submittedName>
</protein>
<organism evidence="1 2">
    <name type="scientific">Brooklawnia cerclae</name>
    <dbReference type="NCBI Taxonomy" id="349934"/>
    <lineage>
        <taxon>Bacteria</taxon>
        <taxon>Bacillati</taxon>
        <taxon>Actinomycetota</taxon>
        <taxon>Actinomycetes</taxon>
        <taxon>Propionibacteriales</taxon>
        <taxon>Propionibacteriaceae</taxon>
        <taxon>Brooklawnia</taxon>
    </lineage>
</organism>
<dbReference type="EMBL" id="JAAMOZ010000003">
    <property type="protein sequence ID" value="NIH58398.1"/>
    <property type="molecule type" value="Genomic_DNA"/>
</dbReference>
<evidence type="ECO:0000313" key="2">
    <source>
        <dbReference type="Proteomes" id="UP000749311"/>
    </source>
</evidence>
<evidence type="ECO:0000313" key="1">
    <source>
        <dbReference type="EMBL" id="NIH58398.1"/>
    </source>
</evidence>
<keyword evidence="2" id="KW-1185">Reference proteome</keyword>
<proteinExistence type="predicted"/>
<gene>
    <name evidence="1" type="ORF">FB473_003093</name>
</gene>
<reference evidence="1 2" key="1">
    <citation type="submission" date="2020-02" db="EMBL/GenBank/DDBJ databases">
        <title>Sequencing the genomes of 1000 actinobacteria strains.</title>
        <authorList>
            <person name="Klenk H.-P."/>
        </authorList>
    </citation>
    <scope>NUCLEOTIDE SEQUENCE [LARGE SCALE GENOMIC DNA]</scope>
    <source>
        <strain evidence="1 2">DSM 19609</strain>
    </source>
</reference>
<name>A0ABX0SJ28_9ACTN</name>
<accession>A0ABX0SJ28</accession>